<dbReference type="PANTHER" id="PTHR36179:SF2">
    <property type="entry name" value="LUD DOMAIN-CONTAINING PROTEIN"/>
    <property type="match status" value="1"/>
</dbReference>
<name>A0A3E4LMH9_9FIRM</name>
<reference evidence="5 6" key="1">
    <citation type="submission" date="2018-08" db="EMBL/GenBank/DDBJ databases">
        <title>A genome reference for cultivated species of the human gut microbiota.</title>
        <authorList>
            <person name="Zou Y."/>
            <person name="Xue W."/>
            <person name="Luo G."/>
        </authorList>
    </citation>
    <scope>NUCLEOTIDE SEQUENCE [LARGE SCALE GENOMIC DNA]</scope>
    <source>
        <strain evidence="4 7">AM09-9</strain>
        <strain evidence="3 6">AM25-1LB</strain>
        <strain evidence="2 5">TF11-7</strain>
    </source>
</reference>
<evidence type="ECO:0000313" key="2">
    <source>
        <dbReference type="EMBL" id="RGK38673.1"/>
    </source>
</evidence>
<sequence>MDVREMRNEALGKRVVKALESRNMEAYYVKTKEEAVKKALELIPKGSTINMGGSASVRECGLIDAVCSDDYVFYDRDKAATVEERHEIALKAFTSDWFLGSVNAMSEDGVFINIDGNANRIAAYAFGPKNVLLIVGMNKVVKTQEDAMSRARNEAGPINAQRFGINTPCVKNGSCFNCKSDDCICAEILVTRFSRIKNRFKIILVDEPLGF</sequence>
<dbReference type="RefSeq" id="WP_005611507.1">
    <property type="nucleotide sequence ID" value="NZ_CABKOA010000016.1"/>
</dbReference>
<gene>
    <name evidence="4" type="ORF">DW116_02345</name>
    <name evidence="3" type="ORF">DW672_09000</name>
    <name evidence="2" type="ORF">DXD17_09530</name>
</gene>
<comment type="caution">
    <text evidence="2">The sequence shown here is derived from an EMBL/GenBank/DDBJ whole genome shotgun (WGS) entry which is preliminary data.</text>
</comment>
<evidence type="ECO:0000259" key="1">
    <source>
        <dbReference type="Pfam" id="PF02589"/>
    </source>
</evidence>
<dbReference type="EMBL" id="QSQN01000024">
    <property type="protein sequence ID" value="RGK38673.1"/>
    <property type="molecule type" value="Genomic_DNA"/>
</dbReference>
<dbReference type="EMBL" id="QRHG01000022">
    <property type="protein sequence ID" value="RHF59470.1"/>
    <property type="molecule type" value="Genomic_DNA"/>
</dbReference>
<dbReference type="EMBL" id="QRMI01000004">
    <property type="protein sequence ID" value="RHJ63545.1"/>
    <property type="molecule type" value="Genomic_DNA"/>
</dbReference>
<dbReference type="Proteomes" id="UP000284902">
    <property type="component" value="Unassembled WGS sequence"/>
</dbReference>
<dbReference type="AlphaFoldDB" id="A0A3E4LMH9"/>
<evidence type="ECO:0000313" key="6">
    <source>
        <dbReference type="Proteomes" id="UP000284902"/>
    </source>
</evidence>
<dbReference type="InterPro" id="IPR003741">
    <property type="entry name" value="LUD_dom"/>
</dbReference>
<dbReference type="InterPro" id="IPR009501">
    <property type="entry name" value="UCP020269"/>
</dbReference>
<organism evidence="2 5">
    <name type="scientific">[Ruminococcus] lactaris</name>
    <dbReference type="NCBI Taxonomy" id="46228"/>
    <lineage>
        <taxon>Bacteria</taxon>
        <taxon>Bacillati</taxon>
        <taxon>Bacillota</taxon>
        <taxon>Clostridia</taxon>
        <taxon>Lachnospirales</taxon>
        <taxon>Lachnospiraceae</taxon>
        <taxon>Mediterraneibacter</taxon>
    </lineage>
</organism>
<dbReference type="Pfam" id="PF02589">
    <property type="entry name" value="LUD_dom"/>
    <property type="match status" value="1"/>
</dbReference>
<dbReference type="PANTHER" id="PTHR36179">
    <property type="entry name" value="LUD_DOM DOMAIN-CONTAINING PROTEIN"/>
    <property type="match status" value="1"/>
</dbReference>
<evidence type="ECO:0000313" key="4">
    <source>
        <dbReference type="EMBL" id="RHJ63545.1"/>
    </source>
</evidence>
<evidence type="ECO:0000313" key="7">
    <source>
        <dbReference type="Proteomes" id="UP000285832"/>
    </source>
</evidence>
<evidence type="ECO:0000313" key="5">
    <source>
        <dbReference type="Proteomes" id="UP000260793"/>
    </source>
</evidence>
<proteinExistence type="predicted"/>
<dbReference type="Proteomes" id="UP000285832">
    <property type="component" value="Unassembled WGS sequence"/>
</dbReference>
<evidence type="ECO:0000313" key="3">
    <source>
        <dbReference type="EMBL" id="RHF59470.1"/>
    </source>
</evidence>
<dbReference type="GeneID" id="77332926"/>
<feature type="domain" description="LUD" evidence="1">
    <location>
        <begin position="13"/>
        <end position="205"/>
    </location>
</feature>
<dbReference type="Proteomes" id="UP000260793">
    <property type="component" value="Unassembled WGS sequence"/>
</dbReference>
<dbReference type="PIRSF" id="PIRSF020269">
    <property type="entry name" value="DUF1121"/>
    <property type="match status" value="1"/>
</dbReference>
<protein>
    <submittedName>
        <fullName evidence="2">Lactate utilization protein</fullName>
    </submittedName>
</protein>
<accession>A0A3E4LMH9</accession>